<keyword evidence="2" id="KW-1185">Reference proteome</keyword>
<protein>
    <submittedName>
        <fullName evidence="1">Uncharacterized protein</fullName>
    </submittedName>
</protein>
<organism evidence="1 2">
    <name type="scientific">Stylosanthes scabra</name>
    <dbReference type="NCBI Taxonomy" id="79078"/>
    <lineage>
        <taxon>Eukaryota</taxon>
        <taxon>Viridiplantae</taxon>
        <taxon>Streptophyta</taxon>
        <taxon>Embryophyta</taxon>
        <taxon>Tracheophyta</taxon>
        <taxon>Spermatophyta</taxon>
        <taxon>Magnoliopsida</taxon>
        <taxon>eudicotyledons</taxon>
        <taxon>Gunneridae</taxon>
        <taxon>Pentapetalae</taxon>
        <taxon>rosids</taxon>
        <taxon>fabids</taxon>
        <taxon>Fabales</taxon>
        <taxon>Fabaceae</taxon>
        <taxon>Papilionoideae</taxon>
        <taxon>50 kb inversion clade</taxon>
        <taxon>dalbergioids sensu lato</taxon>
        <taxon>Dalbergieae</taxon>
        <taxon>Pterocarpus clade</taxon>
        <taxon>Stylosanthes</taxon>
    </lineage>
</organism>
<evidence type="ECO:0000313" key="2">
    <source>
        <dbReference type="Proteomes" id="UP001341840"/>
    </source>
</evidence>
<evidence type="ECO:0000313" key="1">
    <source>
        <dbReference type="EMBL" id="MED6112672.1"/>
    </source>
</evidence>
<reference evidence="1 2" key="1">
    <citation type="journal article" date="2023" name="Plants (Basel)">
        <title>Bridging the Gap: Combining Genomics and Transcriptomics Approaches to Understand Stylosanthes scabra, an Orphan Legume from the Brazilian Caatinga.</title>
        <authorList>
            <person name="Ferreira-Neto J.R.C."/>
            <person name="da Silva M.D."/>
            <person name="Binneck E."/>
            <person name="de Melo N.F."/>
            <person name="da Silva R.H."/>
            <person name="de Melo A.L.T.M."/>
            <person name="Pandolfi V."/>
            <person name="Bustamante F.O."/>
            <person name="Brasileiro-Vidal A.C."/>
            <person name="Benko-Iseppon A.M."/>
        </authorList>
    </citation>
    <scope>NUCLEOTIDE SEQUENCE [LARGE SCALE GENOMIC DNA]</scope>
    <source>
        <tissue evidence="1">Leaves</tissue>
    </source>
</reference>
<dbReference type="EMBL" id="JASCZI010000610">
    <property type="protein sequence ID" value="MED6112672.1"/>
    <property type="molecule type" value="Genomic_DNA"/>
</dbReference>
<comment type="caution">
    <text evidence="1">The sequence shown here is derived from an EMBL/GenBank/DDBJ whole genome shotgun (WGS) entry which is preliminary data.</text>
</comment>
<accession>A0ABU6QLC6</accession>
<name>A0ABU6QLC6_9FABA</name>
<gene>
    <name evidence="1" type="ORF">PIB30_063706</name>
</gene>
<sequence length="134" mass="15441">MPSVPYFMEFPWNSQKLTQYPKIGENRRWGRELRVAGDGAAIRAPVSELWWIEGGVLVVPHLLVKMSRRKSAAHKSADNPSDNPPLSLSRLPLRKWFNSKEILKSYLDIFSKLPVLKPKYLSEGLLSEDKYEVF</sequence>
<dbReference type="Proteomes" id="UP001341840">
    <property type="component" value="Unassembled WGS sequence"/>
</dbReference>
<proteinExistence type="predicted"/>